<evidence type="ECO:0000313" key="1">
    <source>
        <dbReference type="EMBL" id="MEO2215511.1"/>
    </source>
</evidence>
<keyword evidence="2" id="KW-1185">Reference proteome</keyword>
<organism evidence="1 2">
    <name type="scientific">Chromobacterium vaccinii</name>
    <dbReference type="NCBI Taxonomy" id="1108595"/>
    <lineage>
        <taxon>Bacteria</taxon>
        <taxon>Pseudomonadati</taxon>
        <taxon>Pseudomonadota</taxon>
        <taxon>Betaproteobacteria</taxon>
        <taxon>Neisseriales</taxon>
        <taxon>Chromobacteriaceae</taxon>
        <taxon>Chromobacterium</taxon>
    </lineage>
</organism>
<protein>
    <submittedName>
        <fullName evidence="1">Uncharacterized protein</fullName>
    </submittedName>
</protein>
<dbReference type="EMBL" id="JBDOJC010000001">
    <property type="protein sequence ID" value="MEO2215511.1"/>
    <property type="molecule type" value="Genomic_DNA"/>
</dbReference>
<reference evidence="1 2" key="1">
    <citation type="submission" date="2024-05" db="EMBL/GenBank/DDBJ databases">
        <authorList>
            <person name="De Oliveira J.P."/>
            <person name="Noriler S.A."/>
            <person name="De Oliveira A.G."/>
            <person name="Sipoli D.S."/>
        </authorList>
    </citation>
    <scope>NUCLEOTIDE SEQUENCE [LARGE SCALE GENOMIC DNA]</scope>
    <source>
        <strain evidence="1 2">LABIM189</strain>
    </source>
</reference>
<accession>A0ABV0F623</accession>
<dbReference type="Proteomes" id="UP001455709">
    <property type="component" value="Unassembled WGS sequence"/>
</dbReference>
<name>A0ABV0F623_9NEIS</name>
<comment type="caution">
    <text evidence="1">The sequence shown here is derived from an EMBL/GenBank/DDBJ whole genome shotgun (WGS) entry which is preliminary data.</text>
</comment>
<dbReference type="RefSeq" id="WP_347369303.1">
    <property type="nucleotide sequence ID" value="NZ_JBDOJC010000001.1"/>
</dbReference>
<proteinExistence type="predicted"/>
<sequence>MSTVNIPVYERQFAVVLPEELRACYFKGEVPASMRQQFDEWKELAFVDGVPPPSMTESNVAKFFLRTVALTEMDALGAVPLSTLFPMSSASITALDAQAVRRAAVSGHAQLTRAVVDMAIHPADVTPIAAKEMQKVAASLLQTNPPTAEEVNIDRNLLDFFLMRGNAKYRKDLMINVSLEEAHGAKGLAERVERRMGVLGEFERELVRRLLAGESPTEVMKDARHSRSVPSA</sequence>
<gene>
    <name evidence="1" type="ORF">ABGV49_00320</name>
</gene>
<evidence type="ECO:0000313" key="2">
    <source>
        <dbReference type="Proteomes" id="UP001455709"/>
    </source>
</evidence>